<dbReference type="AlphaFoldDB" id="A0A366E6P0"/>
<dbReference type="Gene3D" id="3.30.460.10">
    <property type="entry name" value="Beta Polymerase, domain 2"/>
    <property type="match status" value="1"/>
</dbReference>
<dbReference type="STRING" id="200904.GCA_900168775_00825"/>
<accession>A0A366E6P0</accession>
<evidence type="ECO:0000313" key="3">
    <source>
        <dbReference type="EMBL" id="RBO97987.1"/>
    </source>
</evidence>
<dbReference type="GO" id="GO:0015970">
    <property type="term" value="P:guanosine tetraphosphate biosynthetic process"/>
    <property type="evidence" value="ECO:0007669"/>
    <property type="project" value="UniProtKB-UniPathway"/>
</dbReference>
<dbReference type="Pfam" id="PF04607">
    <property type="entry name" value="RelA_SpoT"/>
    <property type="match status" value="1"/>
</dbReference>
<comment type="pathway">
    <text evidence="1">Purine metabolism; ppGpp biosynthesis; ppGpp from GTP: step 1/2.</text>
</comment>
<keyword evidence="3" id="KW-0808">Transferase</keyword>
<dbReference type="CDD" id="cd05399">
    <property type="entry name" value="NT_Rel-Spo_like"/>
    <property type="match status" value="1"/>
</dbReference>
<feature type="domain" description="RelA/SpoT" evidence="2">
    <location>
        <begin position="50"/>
        <end position="173"/>
    </location>
</feature>
<dbReference type="PANTHER" id="PTHR47837">
    <property type="entry name" value="GTP PYROPHOSPHOKINASE YJBM"/>
    <property type="match status" value="1"/>
</dbReference>
<name>A0A366E6P0_9BACI</name>
<dbReference type="InterPro" id="IPR043519">
    <property type="entry name" value="NT_sf"/>
</dbReference>
<organism evidence="3 4">
    <name type="scientific">Paraliobacillus ryukyuensis</name>
    <dbReference type="NCBI Taxonomy" id="200904"/>
    <lineage>
        <taxon>Bacteria</taxon>
        <taxon>Bacillati</taxon>
        <taxon>Bacillota</taxon>
        <taxon>Bacilli</taxon>
        <taxon>Bacillales</taxon>
        <taxon>Bacillaceae</taxon>
        <taxon>Paraliobacillus</taxon>
    </lineage>
</organism>
<sequence>MNALEKQFHEWKNHLLVYKFALDEINTKLSILSEEFEFMHNHNPMEHIKSRLKEPTSIMSKLKRKGLALTVENAKRYVLDIAGVRVTCSFVADIYKVHDMLCQQDDIQVLKVKDYIHEPKPNGYRSFHLIVEVPVFLADHTERVPVEIQIRTIAMDTWASLEHKIFYKFEQAIPQELLHELKQAADTVKALDDKMEHIHYEVDQIKHKRRAVLEEISQD</sequence>
<dbReference type="UniPathway" id="UPA00908">
    <property type="reaction ID" value="UER00884"/>
</dbReference>
<evidence type="ECO:0000256" key="1">
    <source>
        <dbReference type="ARBA" id="ARBA00004976"/>
    </source>
</evidence>
<dbReference type="Proteomes" id="UP000252254">
    <property type="component" value="Unassembled WGS sequence"/>
</dbReference>
<evidence type="ECO:0000259" key="2">
    <source>
        <dbReference type="SMART" id="SM00954"/>
    </source>
</evidence>
<dbReference type="InterPro" id="IPR052366">
    <property type="entry name" value="GTP_Pyrophosphokinase"/>
</dbReference>
<dbReference type="SUPFAM" id="SSF81301">
    <property type="entry name" value="Nucleotidyltransferase"/>
    <property type="match status" value="1"/>
</dbReference>
<keyword evidence="3" id="KW-0418">Kinase</keyword>
<proteinExistence type="predicted"/>
<dbReference type="EMBL" id="QNRI01000006">
    <property type="protein sequence ID" value="RBO97987.1"/>
    <property type="molecule type" value="Genomic_DNA"/>
</dbReference>
<dbReference type="RefSeq" id="WP_079710827.1">
    <property type="nucleotide sequence ID" value="NZ_BAABQN010000008.1"/>
</dbReference>
<comment type="caution">
    <text evidence="3">The sequence shown here is derived from an EMBL/GenBank/DDBJ whole genome shotgun (WGS) entry which is preliminary data.</text>
</comment>
<evidence type="ECO:0000313" key="4">
    <source>
        <dbReference type="Proteomes" id="UP000252254"/>
    </source>
</evidence>
<reference evidence="3 4" key="1">
    <citation type="submission" date="2018-06" db="EMBL/GenBank/DDBJ databases">
        <title>Genomic Encyclopedia of Type Strains, Phase IV (KMG-IV): sequencing the most valuable type-strain genomes for metagenomic binning, comparative biology and taxonomic classification.</title>
        <authorList>
            <person name="Goeker M."/>
        </authorList>
    </citation>
    <scope>NUCLEOTIDE SEQUENCE [LARGE SCALE GENOMIC DNA]</scope>
    <source>
        <strain evidence="3 4">DSM 15140</strain>
    </source>
</reference>
<dbReference type="InterPro" id="IPR007685">
    <property type="entry name" value="RelA_SpoT"/>
</dbReference>
<keyword evidence="4" id="KW-1185">Reference proteome</keyword>
<dbReference type="SMART" id="SM00954">
    <property type="entry name" value="RelA_SpoT"/>
    <property type="match status" value="1"/>
</dbReference>
<dbReference type="PANTHER" id="PTHR47837:SF2">
    <property type="entry name" value="GTP PYROPHOSPHOKINASE YWAC"/>
    <property type="match status" value="1"/>
</dbReference>
<dbReference type="GO" id="GO:0016301">
    <property type="term" value="F:kinase activity"/>
    <property type="evidence" value="ECO:0007669"/>
    <property type="project" value="UniProtKB-KW"/>
</dbReference>
<dbReference type="Gene3D" id="1.10.287.860">
    <property type="entry name" value="Nucleotidyltransferase"/>
    <property type="match status" value="1"/>
</dbReference>
<protein>
    <submittedName>
        <fullName evidence="3">Putative GTP pyrophosphokinase</fullName>
    </submittedName>
</protein>
<dbReference type="OrthoDB" id="9789634at2"/>
<gene>
    <name evidence="3" type="ORF">DES48_1066</name>
</gene>